<sequence length="137" mass="15506">MYFYLSTNFNTLYANRKLMVKLDQINIANDGLTKFFSPIEAKILKTLWNEGEMMTSELTEKTDIPLTSIAGTLDRLVKAGYASRRVDNVGGRVRYIYAPVFSEEEIAGEITTKILDSLVDTFGPLALENFSKYSDKK</sequence>
<dbReference type="InterPro" id="IPR036390">
    <property type="entry name" value="WH_DNA-bd_sf"/>
</dbReference>
<dbReference type="GO" id="GO:0003677">
    <property type="term" value="F:DNA binding"/>
    <property type="evidence" value="ECO:0007669"/>
    <property type="project" value="UniProtKB-KW"/>
</dbReference>
<dbReference type="Gene3D" id="1.10.10.10">
    <property type="entry name" value="Winged helix-like DNA-binding domain superfamily/Winged helix DNA-binding domain"/>
    <property type="match status" value="1"/>
</dbReference>
<keyword evidence="2" id="KW-0805">Transcription regulation</keyword>
<dbReference type="SUPFAM" id="SSF46785">
    <property type="entry name" value="Winged helix' DNA-binding domain"/>
    <property type="match status" value="1"/>
</dbReference>
<protein>
    <submittedName>
        <fullName evidence="5">Transcriptional repressor, CopY family</fullName>
    </submittedName>
</protein>
<dbReference type="AlphaFoldDB" id="A0A284VJ95"/>
<comment type="similarity">
    <text evidence="1">Belongs to the BlaI transcriptional regulatory family.</text>
</comment>
<evidence type="ECO:0000256" key="2">
    <source>
        <dbReference type="ARBA" id="ARBA00023015"/>
    </source>
</evidence>
<dbReference type="GO" id="GO:0045892">
    <property type="term" value="P:negative regulation of DNA-templated transcription"/>
    <property type="evidence" value="ECO:0007669"/>
    <property type="project" value="InterPro"/>
</dbReference>
<reference evidence="6" key="1">
    <citation type="submission" date="2017-06" db="EMBL/GenBank/DDBJ databases">
        <authorList>
            <person name="Cremers G."/>
        </authorList>
    </citation>
    <scope>NUCLEOTIDE SEQUENCE [LARGE SCALE GENOMIC DNA]</scope>
</reference>
<dbReference type="EMBL" id="FZMP01000014">
    <property type="protein sequence ID" value="SNQ59249.1"/>
    <property type="molecule type" value="Genomic_DNA"/>
</dbReference>
<evidence type="ECO:0000256" key="1">
    <source>
        <dbReference type="ARBA" id="ARBA00011046"/>
    </source>
</evidence>
<dbReference type="Pfam" id="PF03965">
    <property type="entry name" value="Penicillinase_R"/>
    <property type="match status" value="1"/>
</dbReference>
<evidence type="ECO:0000313" key="6">
    <source>
        <dbReference type="Proteomes" id="UP000218615"/>
    </source>
</evidence>
<dbReference type="InterPro" id="IPR036388">
    <property type="entry name" value="WH-like_DNA-bd_sf"/>
</dbReference>
<dbReference type="Proteomes" id="UP000218615">
    <property type="component" value="Unassembled WGS sequence"/>
</dbReference>
<evidence type="ECO:0000256" key="3">
    <source>
        <dbReference type="ARBA" id="ARBA00023125"/>
    </source>
</evidence>
<dbReference type="InterPro" id="IPR005650">
    <property type="entry name" value="BlaI_family"/>
</dbReference>
<keyword evidence="6" id="KW-1185">Reference proteome</keyword>
<keyword evidence="4" id="KW-0804">Transcription</keyword>
<name>A0A284VJ95_9EURY</name>
<evidence type="ECO:0000313" key="5">
    <source>
        <dbReference type="EMBL" id="SNQ59249.1"/>
    </source>
</evidence>
<dbReference type="STRING" id="1392998.ANME2D_03025"/>
<keyword evidence="3" id="KW-0238">DNA-binding</keyword>
<gene>
    <name evidence="5" type="ORF">MNV_1100026</name>
</gene>
<evidence type="ECO:0000256" key="4">
    <source>
        <dbReference type="ARBA" id="ARBA00023163"/>
    </source>
</evidence>
<organism evidence="5 6">
    <name type="scientific">Candidatus Methanoperedens nitratireducens</name>
    <dbReference type="NCBI Taxonomy" id="1392998"/>
    <lineage>
        <taxon>Archaea</taxon>
        <taxon>Methanobacteriati</taxon>
        <taxon>Methanobacteriota</taxon>
        <taxon>Stenosarchaea group</taxon>
        <taxon>Methanomicrobia</taxon>
        <taxon>Methanosarcinales</taxon>
        <taxon>ANME-2 cluster</taxon>
        <taxon>Candidatus Methanoperedentaceae</taxon>
        <taxon>Candidatus Methanoperedens</taxon>
    </lineage>
</organism>
<proteinExistence type="inferred from homology"/>
<accession>A0A284VJ95</accession>